<dbReference type="KEGG" id="toc:Toce_1312"/>
<evidence type="ECO:0008006" key="4">
    <source>
        <dbReference type="Google" id="ProtNLM"/>
    </source>
</evidence>
<dbReference type="AlphaFoldDB" id="D9S3U0"/>
<dbReference type="RefSeq" id="WP_013276101.1">
    <property type="nucleotide sequence ID" value="NC_014377.1"/>
</dbReference>
<dbReference type="HOGENOM" id="CLU_192686_1_2_9"/>
<dbReference type="EMBL" id="CP002131">
    <property type="protein sequence ID" value="ADL08067.1"/>
    <property type="molecule type" value="Genomic_DNA"/>
</dbReference>
<dbReference type="Pfam" id="PF10031">
    <property type="entry name" value="DUF2273"/>
    <property type="match status" value="1"/>
</dbReference>
<keyword evidence="1" id="KW-0472">Membrane</keyword>
<dbReference type="eggNOG" id="COG5547">
    <property type="taxonomic scope" value="Bacteria"/>
</dbReference>
<evidence type="ECO:0000313" key="3">
    <source>
        <dbReference type="Proteomes" id="UP000000272"/>
    </source>
</evidence>
<organism evidence="2 3">
    <name type="scientific">Thermosediminibacter oceani (strain ATCC BAA-1034 / DSM 16646 / JW/IW-1228P)</name>
    <dbReference type="NCBI Taxonomy" id="555079"/>
    <lineage>
        <taxon>Bacteria</taxon>
        <taxon>Bacillati</taxon>
        <taxon>Bacillota</taxon>
        <taxon>Clostridia</taxon>
        <taxon>Thermosediminibacterales</taxon>
        <taxon>Thermosediminibacteraceae</taxon>
        <taxon>Thermosediminibacter</taxon>
    </lineage>
</organism>
<feature type="transmembrane region" description="Helical" evidence="1">
    <location>
        <begin position="20"/>
        <end position="50"/>
    </location>
</feature>
<keyword evidence="1" id="KW-1133">Transmembrane helix</keyword>
<gene>
    <name evidence="2" type="ordered locus">Toce_1312</name>
</gene>
<name>D9S3U0_THEOJ</name>
<keyword evidence="1" id="KW-0812">Transmembrane</keyword>
<dbReference type="Proteomes" id="UP000000272">
    <property type="component" value="Chromosome"/>
</dbReference>
<keyword evidence="3" id="KW-1185">Reference proteome</keyword>
<dbReference type="OrthoDB" id="1727295at2"/>
<accession>D9S3U0</accession>
<protein>
    <recommendedName>
        <fullName evidence="4">Small integral membrane protein</fullName>
    </recommendedName>
</protein>
<evidence type="ECO:0000256" key="1">
    <source>
        <dbReference type="SAM" id="Phobius"/>
    </source>
</evidence>
<reference evidence="2 3" key="1">
    <citation type="journal article" date="2010" name="Stand. Genomic Sci.">
        <title>Complete genome sequence of Thermosediminibacter oceani type strain (JW/IW-1228P).</title>
        <authorList>
            <person name="Pitluck S."/>
            <person name="Yasawong M."/>
            <person name="Munk C."/>
            <person name="Nolan M."/>
            <person name="Lapidus A."/>
            <person name="Lucas S."/>
            <person name="Glavina Del Rio T."/>
            <person name="Tice H."/>
            <person name="Cheng J.F."/>
            <person name="Bruce D."/>
            <person name="Detter C."/>
            <person name="Tapia R."/>
            <person name="Han C."/>
            <person name="Goodwin L."/>
            <person name="Liolios K."/>
            <person name="Ivanova N."/>
            <person name="Mavromatis K."/>
            <person name="Mikhailova N."/>
            <person name="Pati A."/>
            <person name="Chen A."/>
            <person name="Palaniappan K."/>
            <person name="Land M."/>
            <person name="Hauser L."/>
            <person name="Chang Y.J."/>
            <person name="Jeffries C.D."/>
            <person name="Rohde M."/>
            <person name="Spring S."/>
            <person name="Sikorski J."/>
            <person name="Goker M."/>
            <person name="Woyke T."/>
            <person name="Bristow J."/>
            <person name="Eisen J.A."/>
            <person name="Markowitz V."/>
            <person name="Hugenholtz P."/>
            <person name="Kyrpides N.C."/>
            <person name="Klenk H.P."/>
        </authorList>
    </citation>
    <scope>NUCLEOTIDE SEQUENCE [LARGE SCALE GENOMIC DNA]</scope>
    <source>
        <strain evidence="3">ATCC BAA-1034 / DSM 16646 / JW/IW-1228P</strain>
    </source>
</reference>
<sequence>MDVLWDLWQQHRGKILGAILGFLAGVLILVFGFIKAIFLISCVFIGYYIGKHLDKGESLRDILDKILPPGK</sequence>
<evidence type="ECO:0000313" key="2">
    <source>
        <dbReference type="EMBL" id="ADL08067.1"/>
    </source>
</evidence>
<dbReference type="InterPro" id="IPR018730">
    <property type="entry name" value="DUF2273"/>
</dbReference>
<proteinExistence type="predicted"/>
<dbReference type="STRING" id="555079.Toce_1312"/>